<keyword evidence="1" id="KW-0732">Signal</keyword>
<feature type="chain" id="PRO_5039115389" description="Secreted protein" evidence="1">
    <location>
        <begin position="35"/>
        <end position="115"/>
    </location>
</feature>
<comment type="caution">
    <text evidence="2">The sequence shown here is derived from an EMBL/GenBank/DDBJ whole genome shotgun (WGS) entry which is preliminary data.</text>
</comment>
<evidence type="ECO:0000256" key="1">
    <source>
        <dbReference type="SAM" id="SignalP"/>
    </source>
</evidence>
<gene>
    <name evidence="2" type="ORF">C8046_11435</name>
</gene>
<proteinExistence type="predicted"/>
<dbReference type="Proteomes" id="UP000245166">
    <property type="component" value="Unassembled WGS sequence"/>
</dbReference>
<keyword evidence="3" id="KW-1185">Reference proteome</keyword>
<dbReference type="EMBL" id="PYHR01000002">
    <property type="protein sequence ID" value="PWD51168.1"/>
    <property type="molecule type" value="Genomic_DNA"/>
</dbReference>
<protein>
    <recommendedName>
        <fullName evidence="4">Secreted protein</fullName>
    </recommendedName>
</protein>
<evidence type="ECO:0008006" key="4">
    <source>
        <dbReference type="Google" id="ProtNLM"/>
    </source>
</evidence>
<evidence type="ECO:0000313" key="3">
    <source>
        <dbReference type="Proteomes" id="UP000245166"/>
    </source>
</evidence>
<name>A0A2U1ZW11_9MICO</name>
<evidence type="ECO:0000313" key="2">
    <source>
        <dbReference type="EMBL" id="PWD51168.1"/>
    </source>
</evidence>
<feature type="signal peptide" evidence="1">
    <location>
        <begin position="1"/>
        <end position="34"/>
    </location>
</feature>
<dbReference type="AlphaFoldDB" id="A0A2U1ZW11"/>
<sequence length="115" mass="12039">MIVTKSLRALLATGLLATAALGGVQVAAAPPASAVPTGCEFIDHPIPNMEGKVSYCAGGVGFHRIALVCREYVGGPTHWVYGEWAAPGEYSTTGCFNGDLGNFMNSYHREIINPG</sequence>
<accession>A0A2U1ZW11</accession>
<reference evidence="2 3" key="1">
    <citation type="submission" date="2018-03" db="EMBL/GenBank/DDBJ databases">
        <title>Genome assembly of novel Miniimonas species PCH200.</title>
        <authorList>
            <person name="Thakur V."/>
            <person name="Kumar V."/>
            <person name="Singh D."/>
        </authorList>
    </citation>
    <scope>NUCLEOTIDE SEQUENCE [LARGE SCALE GENOMIC DNA]</scope>
    <source>
        <strain evidence="2 3">PCH200</strain>
    </source>
</reference>
<organism evidence="2 3">
    <name type="scientific">Serinibacter arcticus</name>
    <dbReference type="NCBI Taxonomy" id="1655435"/>
    <lineage>
        <taxon>Bacteria</taxon>
        <taxon>Bacillati</taxon>
        <taxon>Actinomycetota</taxon>
        <taxon>Actinomycetes</taxon>
        <taxon>Micrococcales</taxon>
        <taxon>Beutenbergiaceae</taxon>
        <taxon>Serinibacter</taxon>
    </lineage>
</organism>